<organism evidence="5 6">
    <name type="scientific">Naegleria fowleri</name>
    <name type="common">Brain eating amoeba</name>
    <dbReference type="NCBI Taxonomy" id="5763"/>
    <lineage>
        <taxon>Eukaryota</taxon>
        <taxon>Discoba</taxon>
        <taxon>Heterolobosea</taxon>
        <taxon>Tetramitia</taxon>
        <taxon>Eutetramitia</taxon>
        <taxon>Vahlkampfiidae</taxon>
        <taxon>Naegleria</taxon>
    </lineage>
</organism>
<dbReference type="AlphaFoldDB" id="A0A6A5BZM7"/>
<dbReference type="VEuPathDB" id="AmoebaDB:NfTy_048670"/>
<evidence type="ECO:0000313" key="6">
    <source>
        <dbReference type="Proteomes" id="UP000444721"/>
    </source>
</evidence>
<sequence length="159" mass="18494">MSQCKANCGFFGNDQFEGYCSSCHRTIVKKEIPQVKPQPPKYVPPTPTFSNDAEFQVLIKLVKQMKDITARKIDIVLQTMEVYLTEKQARKLLNEIGRESLNGMGNNFIFHHAVYCRVVDRHHLREAYGAEGYYYVEEGKAPPDHYKIWDHQHSFLDLQ</sequence>
<dbReference type="RefSeq" id="XP_044564754.1">
    <property type="nucleotide sequence ID" value="XM_044702404.1"/>
</dbReference>
<evidence type="ECO:0000256" key="2">
    <source>
        <dbReference type="ARBA" id="ARBA00022771"/>
    </source>
</evidence>
<keyword evidence="2" id="KW-0863">Zinc-finger</keyword>
<keyword evidence="6" id="KW-1185">Reference proteome</keyword>
<dbReference type="GO" id="GO:0003677">
    <property type="term" value="F:DNA binding"/>
    <property type="evidence" value="ECO:0007669"/>
    <property type="project" value="InterPro"/>
</dbReference>
<dbReference type="GeneID" id="68108412"/>
<dbReference type="OMA" id="HAVYCRV"/>
<name>A0A6A5BZM7_NAEFO</name>
<proteinExistence type="predicted"/>
<dbReference type="SUPFAM" id="SSF57716">
    <property type="entry name" value="Glucocorticoid receptor-like (DNA-binding domain)"/>
    <property type="match status" value="1"/>
</dbReference>
<evidence type="ECO:0000313" key="5">
    <source>
        <dbReference type="EMBL" id="KAF0980041.1"/>
    </source>
</evidence>
<dbReference type="InterPro" id="IPR002653">
    <property type="entry name" value="Znf_A20"/>
</dbReference>
<keyword evidence="3" id="KW-0862">Zinc</keyword>
<reference evidence="5 6" key="1">
    <citation type="journal article" date="2019" name="Sci. Rep.">
        <title>Nanopore sequencing improves the draft genome of the human pathogenic amoeba Naegleria fowleri.</title>
        <authorList>
            <person name="Liechti N."/>
            <person name="Schurch N."/>
            <person name="Bruggmann R."/>
            <person name="Wittwer M."/>
        </authorList>
    </citation>
    <scope>NUCLEOTIDE SEQUENCE [LARGE SCALE GENOMIC DNA]</scope>
    <source>
        <strain evidence="5 6">ATCC 30894</strain>
    </source>
</reference>
<feature type="domain" description="A20-type" evidence="4">
    <location>
        <begin position="1"/>
        <end position="32"/>
    </location>
</feature>
<dbReference type="PROSITE" id="PS51036">
    <property type="entry name" value="ZF_A20"/>
    <property type="match status" value="1"/>
</dbReference>
<dbReference type="Pfam" id="PF01754">
    <property type="entry name" value="zf-A20"/>
    <property type="match status" value="1"/>
</dbReference>
<dbReference type="VEuPathDB" id="AmoebaDB:NF0108020"/>
<dbReference type="SMART" id="SM00259">
    <property type="entry name" value="ZnF_A20"/>
    <property type="match status" value="1"/>
</dbReference>
<keyword evidence="1" id="KW-0479">Metal-binding</keyword>
<evidence type="ECO:0000259" key="4">
    <source>
        <dbReference type="PROSITE" id="PS51036"/>
    </source>
</evidence>
<accession>A0A6A5BZM7</accession>
<gene>
    <name evidence="5" type="ORF">FDP41_001194</name>
</gene>
<protein>
    <recommendedName>
        <fullName evidence="4">A20-type domain-containing protein</fullName>
    </recommendedName>
</protein>
<dbReference type="Gene3D" id="1.20.5.4770">
    <property type="match status" value="1"/>
</dbReference>
<dbReference type="GO" id="GO:0008270">
    <property type="term" value="F:zinc ion binding"/>
    <property type="evidence" value="ECO:0007669"/>
    <property type="project" value="UniProtKB-KW"/>
</dbReference>
<dbReference type="Proteomes" id="UP000444721">
    <property type="component" value="Unassembled WGS sequence"/>
</dbReference>
<evidence type="ECO:0000256" key="3">
    <source>
        <dbReference type="ARBA" id="ARBA00022833"/>
    </source>
</evidence>
<comment type="caution">
    <text evidence="5">The sequence shown here is derived from an EMBL/GenBank/DDBJ whole genome shotgun (WGS) entry which is preliminary data.</text>
</comment>
<dbReference type="VEuPathDB" id="AmoebaDB:FDP41_001194"/>
<dbReference type="OrthoDB" id="300289at2759"/>
<dbReference type="EMBL" id="VFQX01000022">
    <property type="protein sequence ID" value="KAF0980041.1"/>
    <property type="molecule type" value="Genomic_DNA"/>
</dbReference>
<evidence type="ECO:0000256" key="1">
    <source>
        <dbReference type="ARBA" id="ARBA00022723"/>
    </source>
</evidence>